<dbReference type="GO" id="GO:0003905">
    <property type="term" value="F:alkylbase DNA N-glycosylase activity"/>
    <property type="evidence" value="ECO:0007669"/>
    <property type="project" value="InterPro"/>
</dbReference>
<dbReference type="NCBIfam" id="NF002003">
    <property type="entry name" value="PRK00802.1-3"/>
    <property type="match status" value="1"/>
</dbReference>
<dbReference type="SUPFAM" id="SSF50486">
    <property type="entry name" value="FMT C-terminal domain-like"/>
    <property type="match status" value="1"/>
</dbReference>
<dbReference type="FunFam" id="3.10.300.10:FF:000001">
    <property type="entry name" value="Putative 3-methyladenine DNA glycosylase"/>
    <property type="match status" value="1"/>
</dbReference>
<gene>
    <name evidence="6" type="ORF">P0M35_03135</name>
</gene>
<comment type="caution">
    <text evidence="6">The sequence shown here is derived from an EMBL/GenBank/DDBJ whole genome shotgun (WGS) entry which is preliminary data.</text>
</comment>
<evidence type="ECO:0000256" key="5">
    <source>
        <dbReference type="HAMAP-Rule" id="MF_00527"/>
    </source>
</evidence>
<dbReference type="Pfam" id="PF02245">
    <property type="entry name" value="Pur_DNA_glyco"/>
    <property type="match status" value="1"/>
</dbReference>
<keyword evidence="4 5" id="KW-0234">DNA repair</keyword>
<evidence type="ECO:0000256" key="2">
    <source>
        <dbReference type="ARBA" id="ARBA00022763"/>
    </source>
</evidence>
<proteinExistence type="inferred from homology"/>
<dbReference type="PANTHER" id="PTHR10429">
    <property type="entry name" value="DNA-3-METHYLADENINE GLYCOSYLASE"/>
    <property type="match status" value="1"/>
</dbReference>
<accession>A0AAE3NYL8</accession>
<dbReference type="RefSeq" id="WP_321534896.1">
    <property type="nucleotide sequence ID" value="NZ_JARGDL010000003.1"/>
</dbReference>
<keyword evidence="6" id="KW-0326">Glycosidase</keyword>
<keyword evidence="3 5" id="KW-0378">Hydrolase</keyword>
<dbReference type="InterPro" id="IPR003180">
    <property type="entry name" value="MPG"/>
</dbReference>
<dbReference type="GO" id="GO:0006284">
    <property type="term" value="P:base-excision repair"/>
    <property type="evidence" value="ECO:0007669"/>
    <property type="project" value="InterPro"/>
</dbReference>
<dbReference type="Gene3D" id="3.10.300.10">
    <property type="entry name" value="Methylpurine-DNA glycosylase (MPG)"/>
    <property type="match status" value="1"/>
</dbReference>
<dbReference type="NCBIfam" id="TIGR00567">
    <property type="entry name" value="3mg"/>
    <property type="match status" value="1"/>
</dbReference>
<reference evidence="6" key="1">
    <citation type="submission" date="2023-03" db="EMBL/GenBank/DDBJ databases">
        <title>Stygiobacter electus gen. nov., sp. nov., facultatively anaerobic thermotolerant bacterium of the class Ignavibacteria from a well of Yessentuki mineral water deposit.</title>
        <authorList>
            <person name="Podosokorskaya O.A."/>
            <person name="Elcheninov A.G."/>
            <person name="Petrova N.F."/>
            <person name="Zavarzina D.G."/>
            <person name="Kublanov I.V."/>
            <person name="Merkel A.Y."/>
        </authorList>
    </citation>
    <scope>NUCLEOTIDE SEQUENCE</scope>
    <source>
        <strain evidence="6">09-Me</strain>
    </source>
</reference>
<keyword evidence="7" id="KW-1185">Reference proteome</keyword>
<sequence length="198" mass="22310">MQKLSESFYKRNVHIVAKELLGKIFVRKISDKILSGKIVEVEAYDGSIDESAHSFIGKTKRNEVMFKGGGLLYVYFTYGMHFCANIVTGNENDGCAVLIRSIEPIEGIDLMAINRFNKTILTQKEKINLTNGPAKICQAFKITKNENGISLLDDVIFILNSPTIKEKDISVAKRIGIKKSVDLPWRYFIKGNPYVSKK</sequence>
<protein>
    <recommendedName>
        <fullName evidence="5">Putative 3-methyladenine DNA glycosylase</fullName>
        <ecNumber evidence="5">3.2.2.-</ecNumber>
    </recommendedName>
</protein>
<dbReference type="PANTHER" id="PTHR10429:SF0">
    <property type="entry name" value="DNA-3-METHYLADENINE GLYCOSYLASE"/>
    <property type="match status" value="1"/>
</dbReference>
<dbReference type="HAMAP" id="MF_00527">
    <property type="entry name" value="3MGH"/>
    <property type="match status" value="1"/>
</dbReference>
<dbReference type="InterPro" id="IPR011034">
    <property type="entry name" value="Formyl_transferase-like_C_sf"/>
</dbReference>
<evidence type="ECO:0000256" key="3">
    <source>
        <dbReference type="ARBA" id="ARBA00022801"/>
    </source>
</evidence>
<dbReference type="Proteomes" id="UP001221302">
    <property type="component" value="Unassembled WGS sequence"/>
</dbReference>
<name>A0AAE3NYL8_9BACT</name>
<dbReference type="EC" id="3.2.2.-" evidence="5"/>
<evidence type="ECO:0000313" key="7">
    <source>
        <dbReference type="Proteomes" id="UP001221302"/>
    </source>
</evidence>
<dbReference type="GO" id="GO:0003677">
    <property type="term" value="F:DNA binding"/>
    <property type="evidence" value="ECO:0007669"/>
    <property type="project" value="InterPro"/>
</dbReference>
<comment type="similarity">
    <text evidence="1 5">Belongs to the DNA glycosylase MPG family.</text>
</comment>
<dbReference type="AlphaFoldDB" id="A0AAE3NYL8"/>
<evidence type="ECO:0000256" key="1">
    <source>
        <dbReference type="ARBA" id="ARBA00009232"/>
    </source>
</evidence>
<dbReference type="InterPro" id="IPR036995">
    <property type="entry name" value="MPG_sf"/>
</dbReference>
<dbReference type="EMBL" id="JARGDL010000003">
    <property type="protein sequence ID" value="MDF1611129.1"/>
    <property type="molecule type" value="Genomic_DNA"/>
</dbReference>
<evidence type="ECO:0000256" key="4">
    <source>
        <dbReference type="ARBA" id="ARBA00023204"/>
    </source>
</evidence>
<dbReference type="CDD" id="cd00540">
    <property type="entry name" value="AAG"/>
    <property type="match status" value="1"/>
</dbReference>
<keyword evidence="2 5" id="KW-0227">DNA damage</keyword>
<organism evidence="6 7">
    <name type="scientific">Stygiobacter electus</name>
    <dbReference type="NCBI Taxonomy" id="3032292"/>
    <lineage>
        <taxon>Bacteria</taxon>
        <taxon>Pseudomonadati</taxon>
        <taxon>Ignavibacteriota</taxon>
        <taxon>Ignavibacteria</taxon>
        <taxon>Ignavibacteriales</taxon>
        <taxon>Melioribacteraceae</taxon>
        <taxon>Stygiobacter</taxon>
    </lineage>
</organism>
<evidence type="ECO:0000313" key="6">
    <source>
        <dbReference type="EMBL" id="MDF1611129.1"/>
    </source>
</evidence>